<evidence type="ECO:0000256" key="2">
    <source>
        <dbReference type="ARBA" id="ARBA00023136"/>
    </source>
</evidence>
<dbReference type="Proteomes" id="UP000601597">
    <property type="component" value="Unassembled WGS sequence"/>
</dbReference>
<feature type="signal peptide" evidence="5">
    <location>
        <begin position="1"/>
        <end position="24"/>
    </location>
</feature>
<dbReference type="PRINTS" id="PR01021">
    <property type="entry name" value="OMPADOMAIN"/>
</dbReference>
<keyword evidence="8" id="KW-1185">Reference proteome</keyword>
<dbReference type="PANTHER" id="PTHR30329">
    <property type="entry name" value="STATOR ELEMENT OF FLAGELLAR MOTOR COMPLEX"/>
    <property type="match status" value="1"/>
</dbReference>
<evidence type="ECO:0000256" key="4">
    <source>
        <dbReference type="SAM" id="Coils"/>
    </source>
</evidence>
<dbReference type="InterPro" id="IPR025511">
    <property type="entry name" value="DUF4398"/>
</dbReference>
<keyword evidence="5" id="KW-0732">Signal</keyword>
<feature type="domain" description="OmpA-like" evidence="6">
    <location>
        <begin position="146"/>
        <end position="263"/>
    </location>
</feature>
<evidence type="ECO:0000313" key="7">
    <source>
        <dbReference type="EMBL" id="GGY62263.1"/>
    </source>
</evidence>
<dbReference type="Pfam" id="PF00691">
    <property type="entry name" value="OmpA"/>
    <property type="match status" value="1"/>
</dbReference>
<dbReference type="EMBL" id="BMXV01000001">
    <property type="protein sequence ID" value="GGY62263.1"/>
    <property type="molecule type" value="Genomic_DNA"/>
</dbReference>
<comment type="caution">
    <text evidence="7">The sequence shown here is derived from an EMBL/GenBank/DDBJ whole genome shotgun (WGS) entry which is preliminary data.</text>
</comment>
<dbReference type="InterPro" id="IPR050330">
    <property type="entry name" value="Bact_OuterMem_StrucFunc"/>
</dbReference>
<proteinExistence type="predicted"/>
<comment type="subcellular location">
    <subcellularLocation>
        <location evidence="1">Cell outer membrane</location>
    </subcellularLocation>
</comment>
<dbReference type="Gene3D" id="3.30.1330.60">
    <property type="entry name" value="OmpA-like domain"/>
    <property type="match status" value="1"/>
</dbReference>
<evidence type="ECO:0000256" key="5">
    <source>
        <dbReference type="SAM" id="SignalP"/>
    </source>
</evidence>
<gene>
    <name evidence="7" type="primary">lptF</name>
    <name evidence="7" type="ORF">GCM10007071_06420</name>
</gene>
<feature type="coiled-coil region" evidence="4">
    <location>
        <begin position="91"/>
        <end position="144"/>
    </location>
</feature>
<feature type="chain" id="PRO_5046729625" evidence="5">
    <location>
        <begin position="25"/>
        <end position="269"/>
    </location>
</feature>
<dbReference type="PROSITE" id="PS51257">
    <property type="entry name" value="PROKAR_LIPOPROTEIN"/>
    <property type="match status" value="1"/>
</dbReference>
<dbReference type="InterPro" id="IPR036737">
    <property type="entry name" value="OmpA-like_sf"/>
</dbReference>
<dbReference type="Pfam" id="PF14346">
    <property type="entry name" value="DUF4398"/>
    <property type="match status" value="1"/>
</dbReference>
<dbReference type="InterPro" id="IPR006665">
    <property type="entry name" value="OmpA-like"/>
</dbReference>
<name>A0ABQ3AQB9_9GAMM</name>
<dbReference type="InterPro" id="IPR006664">
    <property type="entry name" value="OMP_bac"/>
</dbReference>
<reference evidence="8" key="1">
    <citation type="journal article" date="2019" name="Int. J. Syst. Evol. Microbiol.">
        <title>The Global Catalogue of Microorganisms (GCM) 10K type strain sequencing project: providing services to taxonomists for standard genome sequencing and annotation.</title>
        <authorList>
            <consortium name="The Broad Institute Genomics Platform"/>
            <consortium name="The Broad Institute Genome Sequencing Center for Infectious Disease"/>
            <person name="Wu L."/>
            <person name="Ma J."/>
        </authorList>
    </citation>
    <scope>NUCLEOTIDE SEQUENCE [LARGE SCALE GENOMIC DNA]</scope>
    <source>
        <strain evidence="8">KCTC 22280</strain>
    </source>
</reference>
<evidence type="ECO:0000256" key="3">
    <source>
        <dbReference type="PROSITE-ProRule" id="PRU00473"/>
    </source>
</evidence>
<dbReference type="CDD" id="cd07185">
    <property type="entry name" value="OmpA_C-like"/>
    <property type="match status" value="1"/>
</dbReference>
<evidence type="ECO:0000313" key="8">
    <source>
        <dbReference type="Proteomes" id="UP000601597"/>
    </source>
</evidence>
<evidence type="ECO:0000256" key="1">
    <source>
        <dbReference type="ARBA" id="ARBA00004442"/>
    </source>
</evidence>
<protein>
    <submittedName>
        <fullName evidence="7">Porin</fullName>
    </submittedName>
</protein>
<evidence type="ECO:0000259" key="6">
    <source>
        <dbReference type="PROSITE" id="PS51123"/>
    </source>
</evidence>
<dbReference type="SUPFAM" id="SSF103088">
    <property type="entry name" value="OmpA-like"/>
    <property type="match status" value="1"/>
</dbReference>
<accession>A0ABQ3AQB9</accession>
<dbReference type="PANTHER" id="PTHR30329:SF17">
    <property type="entry name" value="LIPOPROTEIN YFIB-RELATED"/>
    <property type="match status" value="1"/>
</dbReference>
<sequence>MNKQWFTSGSVITLAALLSACASAPEQHQGMLDTRAAYDTAVDNPEVARNGLSHLRDADQALDRAEALFEEGAATDLIDHHVYRANRHIEIARENALRAGLEEELAAAERQRDDLRIRIGERRAQVAEMEARMLREQMDRLQAEQTERGMVMTLGDVLFDINEAQLKPAGERTVNRLAEFMKEFENYRVRVEGYTDSIGEADYNQMLSLERAESVRAELLAAGIAPNRILVQGFGEQYPKASNNTAAGRQENRRVEIVISDRDGNIGSR</sequence>
<organism evidence="7 8">
    <name type="scientific">Marinobacter zhanjiangensis</name>
    <dbReference type="NCBI Taxonomy" id="578215"/>
    <lineage>
        <taxon>Bacteria</taxon>
        <taxon>Pseudomonadati</taxon>
        <taxon>Pseudomonadota</taxon>
        <taxon>Gammaproteobacteria</taxon>
        <taxon>Pseudomonadales</taxon>
        <taxon>Marinobacteraceae</taxon>
        <taxon>Marinobacter</taxon>
    </lineage>
</organism>
<dbReference type="RefSeq" id="WP_189572653.1">
    <property type="nucleotide sequence ID" value="NZ_BMXV01000001.1"/>
</dbReference>
<keyword evidence="2 3" id="KW-0472">Membrane</keyword>
<keyword evidence="4" id="KW-0175">Coiled coil</keyword>
<dbReference type="PROSITE" id="PS51123">
    <property type="entry name" value="OMPA_2"/>
    <property type="match status" value="1"/>
</dbReference>